<dbReference type="PANTHER" id="PTHR43580">
    <property type="entry name" value="OXIDOREDUCTASE GLYR1-RELATED"/>
    <property type="match status" value="1"/>
</dbReference>
<gene>
    <name evidence="5" type="ORF">K444DRAFT_648144</name>
</gene>
<dbReference type="STRING" id="1095630.A0A2J6SH61"/>
<evidence type="ECO:0000313" key="5">
    <source>
        <dbReference type="EMBL" id="PMD50089.1"/>
    </source>
</evidence>
<dbReference type="SUPFAM" id="SSF48179">
    <property type="entry name" value="6-phosphogluconate dehydrogenase C-terminal domain-like"/>
    <property type="match status" value="1"/>
</dbReference>
<dbReference type="PANTHER" id="PTHR43580:SF3">
    <property type="entry name" value="6-PHOSPHOGLUCONATE DEHYDROGENASE FAMILY PROTEIN (AFU_ORTHOLOGUE AFUA_2G11600)"/>
    <property type="match status" value="1"/>
</dbReference>
<accession>A0A2J6SH61</accession>
<dbReference type="Pfam" id="PF03446">
    <property type="entry name" value="NAD_binding_2"/>
    <property type="match status" value="1"/>
</dbReference>
<dbReference type="InterPro" id="IPR051265">
    <property type="entry name" value="HIBADH-related_NP60_sf"/>
</dbReference>
<dbReference type="InterPro" id="IPR006115">
    <property type="entry name" value="6PGDH_NADP-bd"/>
</dbReference>
<dbReference type="InterPro" id="IPR015815">
    <property type="entry name" value="HIBADH-related"/>
</dbReference>
<dbReference type="GeneID" id="36593506"/>
<dbReference type="PIRSF" id="PIRSF000103">
    <property type="entry name" value="HIBADH"/>
    <property type="match status" value="1"/>
</dbReference>
<reference evidence="5 6" key="1">
    <citation type="submission" date="2016-04" db="EMBL/GenBank/DDBJ databases">
        <title>A degradative enzymes factory behind the ericoid mycorrhizal symbiosis.</title>
        <authorList>
            <consortium name="DOE Joint Genome Institute"/>
            <person name="Martino E."/>
            <person name="Morin E."/>
            <person name="Grelet G."/>
            <person name="Kuo A."/>
            <person name="Kohler A."/>
            <person name="Daghino S."/>
            <person name="Barry K."/>
            <person name="Choi C."/>
            <person name="Cichocki N."/>
            <person name="Clum A."/>
            <person name="Copeland A."/>
            <person name="Hainaut M."/>
            <person name="Haridas S."/>
            <person name="Labutti K."/>
            <person name="Lindquist E."/>
            <person name="Lipzen A."/>
            <person name="Khouja H.-R."/>
            <person name="Murat C."/>
            <person name="Ohm R."/>
            <person name="Olson A."/>
            <person name="Spatafora J."/>
            <person name="Veneault-Fourrey C."/>
            <person name="Henrissat B."/>
            <person name="Grigoriev I."/>
            <person name="Martin F."/>
            <person name="Perotto S."/>
        </authorList>
    </citation>
    <scope>NUCLEOTIDE SEQUENCE [LARGE SCALE GENOMIC DNA]</scope>
    <source>
        <strain evidence="5 6">E</strain>
    </source>
</reference>
<keyword evidence="2" id="KW-0560">Oxidoreductase</keyword>
<name>A0A2J6SH61_9HELO</name>
<dbReference type="AlphaFoldDB" id="A0A2J6SH61"/>
<dbReference type="Gene3D" id="3.40.50.720">
    <property type="entry name" value="NAD(P)-binding Rossmann-like Domain"/>
    <property type="match status" value="1"/>
</dbReference>
<proteinExistence type="inferred from homology"/>
<organism evidence="5 6">
    <name type="scientific">Hyaloscypha bicolor E</name>
    <dbReference type="NCBI Taxonomy" id="1095630"/>
    <lineage>
        <taxon>Eukaryota</taxon>
        <taxon>Fungi</taxon>
        <taxon>Dikarya</taxon>
        <taxon>Ascomycota</taxon>
        <taxon>Pezizomycotina</taxon>
        <taxon>Leotiomycetes</taxon>
        <taxon>Helotiales</taxon>
        <taxon>Hyaloscyphaceae</taxon>
        <taxon>Hyaloscypha</taxon>
        <taxon>Hyaloscypha bicolor</taxon>
    </lineage>
</organism>
<keyword evidence="6" id="KW-1185">Reference proteome</keyword>
<protein>
    <submittedName>
        <fullName evidence="5">6-phosphogluconate dehydrogenase-like protein</fullName>
    </submittedName>
</protein>
<dbReference type="Gene3D" id="1.10.1040.10">
    <property type="entry name" value="N-(1-d-carboxylethyl)-l-norvaline Dehydrogenase, domain 2"/>
    <property type="match status" value="1"/>
</dbReference>
<dbReference type="InterPro" id="IPR036291">
    <property type="entry name" value="NAD(P)-bd_dom_sf"/>
</dbReference>
<dbReference type="InterPro" id="IPR008927">
    <property type="entry name" value="6-PGluconate_DH-like_C_sf"/>
</dbReference>
<dbReference type="Proteomes" id="UP000235371">
    <property type="component" value="Unassembled WGS sequence"/>
</dbReference>
<sequence length="273" mass="29260">MYYNIKINENLVRNGKLVKPIILWNRTASLANTHSSQIGHSVVAEAISDAVSKSDMVWSCFADEPAVMGIFDTILQGDIKGKLFVECSTNSPESTNELAQRVIEAGGEFVAMPGAAESVQRVVPYLVGVIGRSVVDLSDQPPGTASHAKLVGTVMVIQMIESVSEAHVLAGKTELPAESLHKVINSVFGGSFSVYSDSMTSGSYYREPVIIIRTATTVTDHVMSIAKQSGTKLGAFEVASRHMEMVENYAGAKGDIAGIYGDVRVESGLKFEN</sequence>
<evidence type="ECO:0000256" key="1">
    <source>
        <dbReference type="ARBA" id="ARBA00007598"/>
    </source>
</evidence>
<evidence type="ECO:0000256" key="2">
    <source>
        <dbReference type="ARBA" id="ARBA00023002"/>
    </source>
</evidence>
<dbReference type="OrthoDB" id="435038at2759"/>
<evidence type="ECO:0000256" key="3">
    <source>
        <dbReference type="PIRSR" id="PIRSR000103-1"/>
    </source>
</evidence>
<dbReference type="GO" id="GO:0050661">
    <property type="term" value="F:NADP binding"/>
    <property type="evidence" value="ECO:0007669"/>
    <property type="project" value="InterPro"/>
</dbReference>
<feature type="active site" evidence="3">
    <location>
        <position position="149"/>
    </location>
</feature>
<evidence type="ECO:0000313" key="6">
    <source>
        <dbReference type="Proteomes" id="UP000235371"/>
    </source>
</evidence>
<dbReference type="RefSeq" id="XP_024726993.1">
    <property type="nucleotide sequence ID" value="XM_024885429.1"/>
</dbReference>
<evidence type="ECO:0000259" key="4">
    <source>
        <dbReference type="Pfam" id="PF03446"/>
    </source>
</evidence>
<dbReference type="GO" id="GO:0016491">
    <property type="term" value="F:oxidoreductase activity"/>
    <property type="evidence" value="ECO:0007669"/>
    <property type="project" value="UniProtKB-KW"/>
</dbReference>
<dbReference type="SUPFAM" id="SSF51735">
    <property type="entry name" value="NAD(P)-binding Rossmann-fold domains"/>
    <property type="match status" value="1"/>
</dbReference>
<comment type="similarity">
    <text evidence="1">Belongs to the HIBADH-related family. NP60 subfamily.</text>
</comment>
<dbReference type="InParanoid" id="A0A2J6SH61"/>
<feature type="domain" description="6-phosphogluconate dehydrogenase NADP-binding" evidence="4">
    <location>
        <begin position="20"/>
        <end position="113"/>
    </location>
</feature>
<dbReference type="EMBL" id="KZ613913">
    <property type="protein sequence ID" value="PMD50089.1"/>
    <property type="molecule type" value="Genomic_DNA"/>
</dbReference>
<dbReference type="InterPro" id="IPR013328">
    <property type="entry name" value="6PGD_dom2"/>
</dbReference>